<accession>A0A2N3IK93</accession>
<evidence type="ECO:0000313" key="1">
    <source>
        <dbReference type="EMBL" id="PKQ70668.1"/>
    </source>
</evidence>
<comment type="caution">
    <text evidence="1">The sequence shown here is derived from an EMBL/GenBank/DDBJ whole genome shotgun (WGS) entry which is preliminary data.</text>
</comment>
<gene>
    <name evidence="1" type="ORF">Rain11_0398</name>
</gene>
<dbReference type="EMBL" id="NKXO01000004">
    <property type="protein sequence ID" value="PKQ70668.1"/>
    <property type="molecule type" value="Genomic_DNA"/>
</dbReference>
<reference evidence="1 2" key="1">
    <citation type="submission" date="2017-06" db="EMBL/GenBank/DDBJ databases">
        <title>Raineya orbicola gen. nov., sp. nov. a slightly thermophilic bacterium of the phylum Bacteroidetes and the description of Raineyaceae fam. nov.</title>
        <authorList>
            <person name="Albuquerque L."/>
            <person name="Polonia A.R.M."/>
            <person name="Barroso C."/>
            <person name="Froufe H.J.C."/>
            <person name="Lage O."/>
            <person name="Lobo-Da-Cunha A."/>
            <person name="Egas C."/>
            <person name="Da Costa M.S."/>
        </authorList>
    </citation>
    <scope>NUCLEOTIDE SEQUENCE [LARGE SCALE GENOMIC DNA]</scope>
    <source>
        <strain evidence="1 2">SPSPC-11</strain>
    </source>
</reference>
<organism evidence="1 2">
    <name type="scientific">Raineya orbicola</name>
    <dbReference type="NCBI Taxonomy" id="2016530"/>
    <lineage>
        <taxon>Bacteria</taxon>
        <taxon>Pseudomonadati</taxon>
        <taxon>Bacteroidota</taxon>
        <taxon>Cytophagia</taxon>
        <taxon>Cytophagales</taxon>
        <taxon>Raineyaceae</taxon>
        <taxon>Raineya</taxon>
    </lineage>
</organism>
<evidence type="ECO:0000313" key="2">
    <source>
        <dbReference type="Proteomes" id="UP000233387"/>
    </source>
</evidence>
<dbReference type="Proteomes" id="UP000233387">
    <property type="component" value="Unassembled WGS sequence"/>
</dbReference>
<name>A0A2N3IK93_9BACT</name>
<dbReference type="Pfam" id="PF13376">
    <property type="entry name" value="OmdA"/>
    <property type="match status" value="1"/>
</dbReference>
<keyword evidence="2" id="KW-1185">Reference proteome</keyword>
<dbReference type="OrthoDB" id="2243618at2"/>
<dbReference type="AlphaFoldDB" id="A0A2N3IK93"/>
<protein>
    <submittedName>
        <fullName evidence="1">Bacteriocin-protection, YdeI or OmpD-Associated</fullName>
    </submittedName>
</protein>
<proteinExistence type="predicted"/>
<sequence length="107" mass="12428">MPVKDASHRLFVNQQMMKGGKTAVGEIAIFEIEQDTNKIKKEYPIPEKLAEQLNKNNLSQTFNDLTASRRKEILKYLNYIKTEDALLKNIDKLLAQLKEKKKNIRIP</sequence>